<protein>
    <submittedName>
        <fullName evidence="1">Uncharacterized protein</fullName>
    </submittedName>
</protein>
<gene>
    <name evidence="1" type="ORF">J4D97_07040</name>
</gene>
<dbReference type="RefSeq" id="WP_208306965.1">
    <property type="nucleotide sequence ID" value="NZ_JAGETX010000003.1"/>
</dbReference>
<keyword evidence="2" id="KW-1185">Reference proteome</keyword>
<proteinExistence type="predicted"/>
<accession>A0ABS3T9R1</accession>
<evidence type="ECO:0000313" key="1">
    <source>
        <dbReference type="EMBL" id="MBO3270397.1"/>
    </source>
</evidence>
<sequence>MNPELMFADVVVVPPHPALRFAIRCSPSIPTYPELVLEDGTGVVANWVVSQPLQQVAKHPVLLWRLATEDSTPSLRCLETGSVQVVLATTGKSTSLRTQLARGMLHLTFGGQQLRGYYRLHCLPTGGGQLWQLTPVGHAGMQVN</sequence>
<dbReference type="Proteomes" id="UP000670527">
    <property type="component" value="Unassembled WGS sequence"/>
</dbReference>
<reference evidence="1 2" key="1">
    <citation type="submission" date="2021-03" db="EMBL/GenBank/DDBJ databases">
        <authorList>
            <person name="Kim M.K."/>
        </authorList>
    </citation>
    <scope>NUCLEOTIDE SEQUENCE [LARGE SCALE GENOMIC DNA]</scope>
    <source>
        <strain evidence="1 2">BT507</strain>
    </source>
</reference>
<organism evidence="1 2">
    <name type="scientific">Hymenobacter defluvii</name>
    <dbReference type="NCBI Taxonomy" id="2054411"/>
    <lineage>
        <taxon>Bacteria</taxon>
        <taxon>Pseudomonadati</taxon>
        <taxon>Bacteroidota</taxon>
        <taxon>Cytophagia</taxon>
        <taxon>Cytophagales</taxon>
        <taxon>Hymenobacteraceae</taxon>
        <taxon>Hymenobacter</taxon>
    </lineage>
</organism>
<dbReference type="EMBL" id="JAGETX010000003">
    <property type="protein sequence ID" value="MBO3270397.1"/>
    <property type="molecule type" value="Genomic_DNA"/>
</dbReference>
<name>A0ABS3T9R1_9BACT</name>
<evidence type="ECO:0000313" key="2">
    <source>
        <dbReference type="Proteomes" id="UP000670527"/>
    </source>
</evidence>
<comment type="caution">
    <text evidence="1">The sequence shown here is derived from an EMBL/GenBank/DDBJ whole genome shotgun (WGS) entry which is preliminary data.</text>
</comment>